<dbReference type="STRING" id="1337093.MBELCI_1087"/>
<dbReference type="AlphaFoldDB" id="U2Z0Z1"/>
<dbReference type="InterPro" id="IPR016117">
    <property type="entry name" value="ArgJ-like_dom_sf"/>
</dbReference>
<dbReference type="PANTHER" id="PTHR36512">
    <property type="entry name" value="D-AMINOPEPTIDASE"/>
    <property type="match status" value="1"/>
</dbReference>
<dbReference type="CDD" id="cd02252">
    <property type="entry name" value="nylC_like"/>
    <property type="match status" value="1"/>
</dbReference>
<protein>
    <submittedName>
        <fullName evidence="2">Peptidase, T4 family</fullName>
    </submittedName>
</protein>
<evidence type="ECO:0000313" key="2">
    <source>
        <dbReference type="EMBL" id="GAD55035.1"/>
    </source>
</evidence>
<dbReference type="EMBL" id="BATB01000009">
    <property type="protein sequence ID" value="GAD55035.1"/>
    <property type="molecule type" value="Genomic_DNA"/>
</dbReference>
<dbReference type="eggNOG" id="COG3191">
    <property type="taxonomic scope" value="Bacteria"/>
</dbReference>
<sequence length="352" mass="35447">MRQSFGRQRCGFDRTEGSNLLERYVMTSGARDAITDIIGLKVGQTHDGALRSGVTVLTAEMPFVASVDVRGGAPGTRETELLAPDKLVGAVDALVLSGGSAFGLDAASGVMDALRAAGRGFEAAGQRVPIVPAAILFDLGNGGDKAWGANPYAALGRAAFEAADARVDEGSFGAGHGATTADLRGGTGTASMQLASGHVVGALVAVNAVGSACIGGGPRFWAAPWEIGDEFGGLGPAMPPPGPPPSKLARPGESTTIAIVATDAVLDKAGCHRMAVAAQDGLARALLPAHTPLDGDLVFAVATGARPLADPVTEALWIGHAAAVCLSRAIARAVYHAAPGGSQPSWGERFGN</sequence>
<comment type="similarity">
    <text evidence="1">Belongs to the peptidase S58 family.</text>
</comment>
<evidence type="ECO:0000313" key="3">
    <source>
        <dbReference type="Proteomes" id="UP000016566"/>
    </source>
</evidence>
<gene>
    <name evidence="2" type="ORF">MBELCI_1087</name>
</gene>
<dbReference type="GO" id="GO:0004177">
    <property type="term" value="F:aminopeptidase activity"/>
    <property type="evidence" value="ECO:0007669"/>
    <property type="project" value="TreeGrafter"/>
</dbReference>
<dbReference type="Proteomes" id="UP000016566">
    <property type="component" value="Unassembled WGS sequence"/>
</dbReference>
<proteinExistence type="inferred from homology"/>
<dbReference type="SUPFAM" id="SSF56266">
    <property type="entry name" value="DmpA/ArgJ-like"/>
    <property type="match status" value="1"/>
</dbReference>
<evidence type="ECO:0000256" key="1">
    <source>
        <dbReference type="ARBA" id="ARBA00007068"/>
    </source>
</evidence>
<comment type="caution">
    <text evidence="2">The sequence shown here is derived from an EMBL/GenBank/DDBJ whole genome shotgun (WGS) entry which is preliminary data.</text>
</comment>
<reference evidence="2" key="1">
    <citation type="journal article" date="2013" name="Genome Announc.">
        <title>Draft Genome Sequence of Loktanella cinnabarina LL-001T, Isolated from Deep-Sea Floor Sediment.</title>
        <authorList>
            <person name="Nishi S."/>
            <person name="Tsubouchi T."/>
            <person name="Takaki Y."/>
            <person name="Koyanagi R."/>
            <person name="Satoh N."/>
            <person name="Maruyama T."/>
            <person name="Hatada Y."/>
        </authorList>
    </citation>
    <scope>NUCLEOTIDE SEQUENCE [LARGE SCALE GENOMIC DNA]</scope>
    <source>
        <strain evidence="2">LL-001</strain>
    </source>
</reference>
<accession>U2Z0Z1</accession>
<dbReference type="Pfam" id="PF03576">
    <property type="entry name" value="Peptidase_S58"/>
    <property type="match status" value="1"/>
</dbReference>
<dbReference type="PANTHER" id="PTHR36512:SF3">
    <property type="entry name" value="BLR5678 PROTEIN"/>
    <property type="match status" value="1"/>
</dbReference>
<keyword evidence="3" id="KW-1185">Reference proteome</keyword>
<name>U2Z0Z1_9RHOB</name>
<dbReference type="Gene3D" id="3.60.70.12">
    <property type="entry name" value="L-amino peptidase D-ALA esterase/amidase"/>
    <property type="match status" value="1"/>
</dbReference>
<dbReference type="InterPro" id="IPR005321">
    <property type="entry name" value="Peptidase_S58_DmpA"/>
</dbReference>
<organism evidence="2 3">
    <name type="scientific">Limimaricola cinnabarinus LL-001</name>
    <dbReference type="NCBI Taxonomy" id="1337093"/>
    <lineage>
        <taxon>Bacteria</taxon>
        <taxon>Pseudomonadati</taxon>
        <taxon>Pseudomonadota</taxon>
        <taxon>Alphaproteobacteria</taxon>
        <taxon>Rhodobacterales</taxon>
        <taxon>Paracoccaceae</taxon>
        <taxon>Limimaricola</taxon>
    </lineage>
</organism>